<reference evidence="2 3" key="1">
    <citation type="submission" date="2024-04" db="EMBL/GenBank/DDBJ databases">
        <title>Polymorphospora sp. isolated from Baiyangdian Lake in Xiong'an New Area.</title>
        <authorList>
            <person name="Zhang X."/>
            <person name="Liu J."/>
        </authorList>
    </citation>
    <scope>NUCLEOTIDE SEQUENCE [LARGE SCALE GENOMIC DNA]</scope>
    <source>
        <strain evidence="2 3">2-325</strain>
    </source>
</reference>
<dbReference type="Proteomes" id="UP001582793">
    <property type="component" value="Unassembled WGS sequence"/>
</dbReference>
<feature type="signal peptide" evidence="1">
    <location>
        <begin position="1"/>
        <end position="37"/>
    </location>
</feature>
<dbReference type="SUPFAM" id="SSF53850">
    <property type="entry name" value="Periplasmic binding protein-like II"/>
    <property type="match status" value="1"/>
</dbReference>
<feature type="chain" id="PRO_5047105411" evidence="1">
    <location>
        <begin position="38"/>
        <end position="323"/>
    </location>
</feature>
<dbReference type="Gene3D" id="3.40.190.10">
    <property type="entry name" value="Periplasmic binding protein-like II"/>
    <property type="match status" value="2"/>
</dbReference>
<keyword evidence="1" id="KW-0732">Signal</keyword>
<comment type="caution">
    <text evidence="2">The sequence shown here is derived from an EMBL/GenBank/DDBJ whole genome shotgun (WGS) entry which is preliminary data.</text>
</comment>
<accession>A0ABV5D1Z6</accession>
<dbReference type="NCBIfam" id="TIGR02122">
    <property type="entry name" value="TRAP_TAXI"/>
    <property type="match status" value="1"/>
</dbReference>
<dbReference type="PANTHER" id="PTHR42941">
    <property type="entry name" value="SLL1037 PROTEIN"/>
    <property type="match status" value="1"/>
</dbReference>
<keyword evidence="3" id="KW-1185">Reference proteome</keyword>
<evidence type="ECO:0000313" key="3">
    <source>
        <dbReference type="Proteomes" id="UP001582793"/>
    </source>
</evidence>
<organism evidence="2 3">
    <name type="scientific">Polymorphospora lycopeni</name>
    <dbReference type="NCBI Taxonomy" id="3140240"/>
    <lineage>
        <taxon>Bacteria</taxon>
        <taxon>Bacillati</taxon>
        <taxon>Actinomycetota</taxon>
        <taxon>Actinomycetes</taxon>
        <taxon>Micromonosporales</taxon>
        <taxon>Micromonosporaceae</taxon>
        <taxon>Polymorphospora</taxon>
    </lineage>
</organism>
<sequence>MSRCWPRRRPRPGRCRAGLAAVLAATTLLGLAGCTDAATEPIRLDIATGSRAGVYYVFGQAFAAVINRELPHVRADVVVTTASAENVALVGSGRAQLGFTQADILPPTGNEVVAVARVYDDLLHLVTRSDGPIRRLEDLRGQRVSVGASGSGTEITANRLLDVAGLADRPGDRQPVRLAYLNLDASAEALRDGEIDAFFFSGGPPVKAVEQLVAAMPVRLVDLEMWTEPLRERYSEVYVGRDIPATAYGIEPISTVADPNYLVVGPSVPEDLVYELTRLLMQHRDELGIAHPAAGRMNLQSAIATAPLALHPGAARYYQSVKP</sequence>
<dbReference type="Pfam" id="PF16868">
    <property type="entry name" value="NMT1_3"/>
    <property type="match status" value="1"/>
</dbReference>
<evidence type="ECO:0000313" key="2">
    <source>
        <dbReference type="EMBL" id="MFB6398287.1"/>
    </source>
</evidence>
<evidence type="ECO:0000256" key="1">
    <source>
        <dbReference type="SAM" id="SignalP"/>
    </source>
</evidence>
<dbReference type="InterPro" id="IPR011852">
    <property type="entry name" value="TRAP_TAXI"/>
</dbReference>
<dbReference type="RefSeq" id="WP_364216181.1">
    <property type="nucleotide sequence ID" value="NZ_JBCGDC010000221.1"/>
</dbReference>
<dbReference type="PROSITE" id="PS51257">
    <property type="entry name" value="PROKAR_LIPOPROTEIN"/>
    <property type="match status" value="1"/>
</dbReference>
<proteinExistence type="predicted"/>
<dbReference type="PANTHER" id="PTHR42941:SF1">
    <property type="entry name" value="SLL1037 PROTEIN"/>
    <property type="match status" value="1"/>
</dbReference>
<protein>
    <submittedName>
        <fullName evidence="2">TAXI family TRAP transporter solute-binding subunit</fullName>
    </submittedName>
</protein>
<gene>
    <name evidence="2" type="ORF">AAFH96_35220</name>
</gene>
<name>A0ABV5D1Z6_9ACTN</name>
<dbReference type="EMBL" id="JBCGDC010000221">
    <property type="protein sequence ID" value="MFB6398287.1"/>
    <property type="molecule type" value="Genomic_DNA"/>
</dbReference>